<evidence type="ECO:0000313" key="2">
    <source>
        <dbReference type="EMBL" id="KZT27295.1"/>
    </source>
</evidence>
<dbReference type="PROSITE" id="PS50181">
    <property type="entry name" value="FBOX"/>
    <property type="match status" value="1"/>
</dbReference>
<dbReference type="STRING" id="1314782.A0A165TWV4"/>
<dbReference type="InterPro" id="IPR001810">
    <property type="entry name" value="F-box_dom"/>
</dbReference>
<proteinExistence type="predicted"/>
<evidence type="ECO:0000259" key="1">
    <source>
        <dbReference type="PROSITE" id="PS50181"/>
    </source>
</evidence>
<keyword evidence="3" id="KW-1185">Reference proteome</keyword>
<accession>A0A165TWV4</accession>
<organism evidence="2 3">
    <name type="scientific">Neolentinus lepideus HHB14362 ss-1</name>
    <dbReference type="NCBI Taxonomy" id="1314782"/>
    <lineage>
        <taxon>Eukaryota</taxon>
        <taxon>Fungi</taxon>
        <taxon>Dikarya</taxon>
        <taxon>Basidiomycota</taxon>
        <taxon>Agaricomycotina</taxon>
        <taxon>Agaricomycetes</taxon>
        <taxon>Gloeophyllales</taxon>
        <taxon>Gloeophyllaceae</taxon>
        <taxon>Neolentinus</taxon>
    </lineage>
</organism>
<reference evidence="2 3" key="1">
    <citation type="journal article" date="2016" name="Mol. Biol. Evol.">
        <title>Comparative Genomics of Early-Diverging Mushroom-Forming Fungi Provides Insights into the Origins of Lignocellulose Decay Capabilities.</title>
        <authorList>
            <person name="Nagy L.G."/>
            <person name="Riley R."/>
            <person name="Tritt A."/>
            <person name="Adam C."/>
            <person name="Daum C."/>
            <person name="Floudas D."/>
            <person name="Sun H."/>
            <person name="Yadav J.S."/>
            <person name="Pangilinan J."/>
            <person name="Larsson K.H."/>
            <person name="Matsuura K."/>
            <person name="Barry K."/>
            <person name="Labutti K."/>
            <person name="Kuo R."/>
            <person name="Ohm R.A."/>
            <person name="Bhattacharya S.S."/>
            <person name="Shirouzu T."/>
            <person name="Yoshinaga Y."/>
            <person name="Martin F.M."/>
            <person name="Grigoriev I.V."/>
            <person name="Hibbett D.S."/>
        </authorList>
    </citation>
    <scope>NUCLEOTIDE SEQUENCE [LARGE SCALE GENOMIC DNA]</scope>
    <source>
        <strain evidence="2 3">HHB14362 ss-1</strain>
    </source>
</reference>
<evidence type="ECO:0000313" key="3">
    <source>
        <dbReference type="Proteomes" id="UP000076761"/>
    </source>
</evidence>
<dbReference type="EMBL" id="KV425562">
    <property type="protein sequence ID" value="KZT27295.1"/>
    <property type="molecule type" value="Genomic_DNA"/>
</dbReference>
<gene>
    <name evidence="2" type="ORF">NEOLEDRAFT_131391</name>
</gene>
<sequence>MIQSSTFNGATREFVLKTLTYRNGIFAACAATVTPCSNRTLILSEEQADASLGHLERLPTELLQLVIGVATLQSTLALRMVNKRARIFVNSSIPFKYVRLHAMPAVGVLVLTGMASHFTVQELFEALCSPACSACGQLGEFLWMLECKRCCYNCLRTLREFMPVHVNKITRAYYGVPQEFFDSLPVLATLRGTYGRNLTRMKPKSRFLSPSVIRKAAVQVHGGADALETHIQTRVSSKVRAVLECELSEAARFMASVRLPVYDPVAQVRYYGLSCKGCQHAARGAENALAQQQALTPEQELHLLERDRTYTEEGYLEHYERCFASQTLWRESCSNNLRNG</sequence>
<dbReference type="InParanoid" id="A0A165TWV4"/>
<dbReference type="AlphaFoldDB" id="A0A165TWV4"/>
<protein>
    <recommendedName>
        <fullName evidence="1">F-box domain-containing protein</fullName>
    </recommendedName>
</protein>
<name>A0A165TWV4_9AGAM</name>
<feature type="domain" description="F-box" evidence="1">
    <location>
        <begin position="52"/>
        <end position="98"/>
    </location>
</feature>
<dbReference type="Proteomes" id="UP000076761">
    <property type="component" value="Unassembled WGS sequence"/>
</dbReference>
<dbReference type="OrthoDB" id="2687876at2759"/>